<comment type="similarity">
    <text evidence="9">Belongs to the TatB family.</text>
</comment>
<evidence type="ECO:0000256" key="6">
    <source>
        <dbReference type="ARBA" id="ARBA00022989"/>
    </source>
</evidence>
<dbReference type="NCBIfam" id="TIGR01410">
    <property type="entry name" value="tatB"/>
    <property type="match status" value="1"/>
</dbReference>
<dbReference type="GO" id="GO:0033281">
    <property type="term" value="C:TAT protein transport complex"/>
    <property type="evidence" value="ECO:0007669"/>
    <property type="project" value="UniProtKB-UniRule"/>
</dbReference>
<keyword evidence="3 9" id="KW-1003">Cell membrane</keyword>
<dbReference type="EMBL" id="NXGX01000002">
    <property type="protein sequence ID" value="PKR59379.1"/>
    <property type="molecule type" value="Genomic_DNA"/>
</dbReference>
<evidence type="ECO:0000256" key="5">
    <source>
        <dbReference type="ARBA" id="ARBA00022927"/>
    </source>
</evidence>
<evidence type="ECO:0000256" key="9">
    <source>
        <dbReference type="HAMAP-Rule" id="MF_00237"/>
    </source>
</evidence>
<dbReference type="GO" id="GO:0008320">
    <property type="term" value="F:protein transmembrane transporter activity"/>
    <property type="evidence" value="ECO:0007669"/>
    <property type="project" value="UniProtKB-UniRule"/>
</dbReference>
<dbReference type="PANTHER" id="PTHR33162">
    <property type="entry name" value="SEC-INDEPENDENT PROTEIN TRANSLOCASE PROTEIN TATA, CHLOROPLASTIC"/>
    <property type="match status" value="1"/>
</dbReference>
<dbReference type="GO" id="GO:0043953">
    <property type="term" value="P:protein transport by the Tat complex"/>
    <property type="evidence" value="ECO:0007669"/>
    <property type="project" value="UniProtKB-UniRule"/>
</dbReference>
<comment type="subunit">
    <text evidence="9">The Tat system comprises two distinct complexes: a TatABC complex, containing multiple copies of TatA, TatB and TatC subunits, and a separate TatA complex, containing only TatA subunits. Substrates initially bind to the TatABC complex, which probably triggers association of the separate TatA complex to form the active translocon.</text>
</comment>
<keyword evidence="5 9" id="KW-0653">Protein transport</keyword>
<proteinExistence type="inferred from homology"/>
<keyword evidence="2 9" id="KW-0813">Transport</keyword>
<dbReference type="Gene3D" id="1.20.5.3310">
    <property type="match status" value="1"/>
</dbReference>
<feature type="compositionally biased region" description="Polar residues" evidence="10">
    <location>
        <begin position="65"/>
        <end position="74"/>
    </location>
</feature>
<evidence type="ECO:0000313" key="11">
    <source>
        <dbReference type="EMBL" id="PKR59379.1"/>
    </source>
</evidence>
<evidence type="ECO:0000256" key="4">
    <source>
        <dbReference type="ARBA" id="ARBA00022692"/>
    </source>
</evidence>
<comment type="caution">
    <text evidence="11">The sequence shown here is derived from an EMBL/GenBank/DDBJ whole genome shotgun (WGS) entry which is preliminary data.</text>
</comment>
<keyword evidence="7 9" id="KW-0811">Translocation</keyword>
<comment type="function">
    <text evidence="9">Part of the twin-arginine translocation (Tat) system that transports large folded proteins containing a characteristic twin-arginine motif in their signal peptide across membranes. Together with TatC, TatB is part of a receptor directly interacting with Tat signal peptides. TatB may form an oligomeric binding site that transiently accommodates folded Tat precursor proteins before their translocation.</text>
</comment>
<dbReference type="HAMAP" id="MF_00237">
    <property type="entry name" value="TatB"/>
    <property type="match status" value="1"/>
</dbReference>
<dbReference type="PRINTS" id="PR01506">
    <property type="entry name" value="TATBPROTEIN"/>
</dbReference>
<keyword evidence="6 9" id="KW-1133">Transmembrane helix</keyword>
<protein>
    <recommendedName>
        <fullName evidence="9">Sec-independent protein translocase protein TatB</fullName>
    </recommendedName>
</protein>
<evidence type="ECO:0000256" key="7">
    <source>
        <dbReference type="ARBA" id="ARBA00023010"/>
    </source>
</evidence>
<dbReference type="PANTHER" id="PTHR33162:SF1">
    <property type="entry name" value="SEC-INDEPENDENT PROTEIN TRANSLOCASE PROTEIN TATA, CHLOROPLASTIC"/>
    <property type="match status" value="1"/>
</dbReference>
<feature type="region of interest" description="Disordered" evidence="10">
    <location>
        <begin position="65"/>
        <end position="137"/>
    </location>
</feature>
<reference evidence="11 12" key="1">
    <citation type="submission" date="2017-09" db="EMBL/GenBank/DDBJ databases">
        <title>Biodiversity and function of Thalassospira species in the particle-attached aromatic-hydrocarbon-degrading consortia from the surface seawater of the China South Sea.</title>
        <authorList>
            <person name="Dong C."/>
            <person name="Lai Q."/>
            <person name="Shao Z."/>
        </authorList>
    </citation>
    <scope>NUCLEOTIDE SEQUENCE [LARGE SCALE GENOMIC DNA]</scope>
    <source>
        <strain evidence="11 12">139Z-12</strain>
    </source>
</reference>
<evidence type="ECO:0000256" key="2">
    <source>
        <dbReference type="ARBA" id="ARBA00022448"/>
    </source>
</evidence>
<sequence length="137" mass="14682">MFDIGWTELALVAVVALFVVGPKELPHLLYKLAGYWKKVRGMAREFQSGIDDIIREAELDDLRKQVSSASTNPTDFMEKTIGAPKADGKATDAKASEAKPADSGGSDEKPAATESKSSDTKSSAANSKKKDHPESQA</sequence>
<dbReference type="AlphaFoldDB" id="A0A2N3L9B0"/>
<keyword evidence="12" id="KW-1185">Reference proteome</keyword>
<keyword evidence="4 9" id="KW-0812">Transmembrane</keyword>
<name>A0A2N3L9B0_9PROT</name>
<evidence type="ECO:0000256" key="1">
    <source>
        <dbReference type="ARBA" id="ARBA00004167"/>
    </source>
</evidence>
<gene>
    <name evidence="9 11" type="primary">tatB</name>
    <name evidence="11" type="ORF">COO92_04890</name>
</gene>
<dbReference type="InterPro" id="IPR018448">
    <property type="entry name" value="TatB"/>
</dbReference>
<evidence type="ECO:0000256" key="10">
    <source>
        <dbReference type="SAM" id="MobiDB-lite"/>
    </source>
</evidence>
<evidence type="ECO:0000313" key="12">
    <source>
        <dbReference type="Proteomes" id="UP000233332"/>
    </source>
</evidence>
<organism evidence="11 12">
    <name type="scientific">Thalassospira lohafexi</name>
    <dbReference type="NCBI Taxonomy" id="744227"/>
    <lineage>
        <taxon>Bacteria</taxon>
        <taxon>Pseudomonadati</taxon>
        <taxon>Pseudomonadota</taxon>
        <taxon>Alphaproteobacteria</taxon>
        <taxon>Rhodospirillales</taxon>
        <taxon>Thalassospiraceae</taxon>
        <taxon>Thalassospira</taxon>
    </lineage>
</organism>
<dbReference type="Pfam" id="PF02416">
    <property type="entry name" value="TatA_B_E"/>
    <property type="match status" value="1"/>
</dbReference>
<comment type="subcellular location">
    <subcellularLocation>
        <location evidence="9">Cell membrane</location>
        <topology evidence="9">Single-pass membrane protein</topology>
    </subcellularLocation>
    <subcellularLocation>
        <location evidence="1">Membrane</location>
        <topology evidence="1">Single-pass membrane protein</topology>
    </subcellularLocation>
</comment>
<keyword evidence="8 9" id="KW-0472">Membrane</keyword>
<feature type="compositionally biased region" description="Basic and acidic residues" evidence="10">
    <location>
        <begin position="86"/>
        <end position="119"/>
    </location>
</feature>
<dbReference type="RefSeq" id="WP_101300372.1">
    <property type="nucleotide sequence ID" value="NZ_NXGX01000002.1"/>
</dbReference>
<accession>A0A2N3L9B0</accession>
<dbReference type="Proteomes" id="UP000233332">
    <property type="component" value="Unassembled WGS sequence"/>
</dbReference>
<evidence type="ECO:0000256" key="3">
    <source>
        <dbReference type="ARBA" id="ARBA00022475"/>
    </source>
</evidence>
<dbReference type="InterPro" id="IPR003369">
    <property type="entry name" value="TatA/B/E"/>
</dbReference>
<evidence type="ECO:0000256" key="8">
    <source>
        <dbReference type="ARBA" id="ARBA00023136"/>
    </source>
</evidence>